<evidence type="ECO:0000259" key="1">
    <source>
        <dbReference type="PROSITE" id="PS51819"/>
    </source>
</evidence>
<dbReference type="AlphaFoldDB" id="A0A558A2P9"/>
<dbReference type="Proteomes" id="UP000318578">
    <property type="component" value="Unassembled WGS sequence"/>
</dbReference>
<evidence type="ECO:0000313" key="3">
    <source>
        <dbReference type="Proteomes" id="UP000318578"/>
    </source>
</evidence>
<evidence type="ECO:0000313" key="2">
    <source>
        <dbReference type="EMBL" id="TVT18536.1"/>
    </source>
</evidence>
<dbReference type="InterPro" id="IPR029068">
    <property type="entry name" value="Glyas_Bleomycin-R_OHBP_Dase"/>
</dbReference>
<dbReference type="EMBL" id="VJZA01000059">
    <property type="protein sequence ID" value="TVT18536.1"/>
    <property type="molecule type" value="Genomic_DNA"/>
</dbReference>
<accession>A0A558A2P9</accession>
<gene>
    <name evidence="2" type="ORF">FNH06_27285</name>
</gene>
<dbReference type="InterPro" id="IPR004360">
    <property type="entry name" value="Glyas_Fos-R_dOase_dom"/>
</dbReference>
<dbReference type="InterPro" id="IPR037523">
    <property type="entry name" value="VOC_core"/>
</dbReference>
<organism evidence="2 3">
    <name type="scientific">Amycolatopsis acidiphila</name>
    <dbReference type="NCBI Taxonomy" id="715473"/>
    <lineage>
        <taxon>Bacteria</taxon>
        <taxon>Bacillati</taxon>
        <taxon>Actinomycetota</taxon>
        <taxon>Actinomycetes</taxon>
        <taxon>Pseudonocardiales</taxon>
        <taxon>Pseudonocardiaceae</taxon>
        <taxon>Amycolatopsis</taxon>
    </lineage>
</organism>
<keyword evidence="3" id="KW-1185">Reference proteome</keyword>
<protein>
    <submittedName>
        <fullName evidence="2">VOC family protein</fullName>
    </submittedName>
</protein>
<reference evidence="2 3" key="1">
    <citation type="submission" date="2019-07" db="EMBL/GenBank/DDBJ databases">
        <title>New species of Amycolatopsis and Streptomyces.</title>
        <authorList>
            <person name="Duangmal K."/>
            <person name="Teo W.F.A."/>
            <person name="Lipun K."/>
        </authorList>
    </citation>
    <scope>NUCLEOTIDE SEQUENCE [LARGE SCALE GENOMIC DNA]</scope>
    <source>
        <strain evidence="2 3">JCM 30562</strain>
    </source>
</reference>
<dbReference type="Pfam" id="PF00903">
    <property type="entry name" value="Glyoxalase"/>
    <property type="match status" value="1"/>
</dbReference>
<dbReference type="SUPFAM" id="SSF54593">
    <property type="entry name" value="Glyoxalase/Bleomycin resistance protein/Dihydroxybiphenyl dioxygenase"/>
    <property type="match status" value="1"/>
</dbReference>
<feature type="domain" description="VOC" evidence="1">
    <location>
        <begin position="5"/>
        <end position="125"/>
    </location>
</feature>
<dbReference type="OrthoDB" id="9804907at2"/>
<proteinExistence type="predicted"/>
<name>A0A558A2P9_9PSEU</name>
<sequence>MLAKSTVVTMLPVQDAHRAGHFYTDALGLHEAAAGPDGTRYFEVGGGNAIGLRELPDARPSENTALSFEVTDITAEVGDLEKRGVRFLDYDSGDLRTVGHIATVGAEKAAWFTDTEGNCLCLHQLG</sequence>
<comment type="caution">
    <text evidence="2">The sequence shown here is derived from an EMBL/GenBank/DDBJ whole genome shotgun (WGS) entry which is preliminary data.</text>
</comment>
<dbReference type="RefSeq" id="WP_144642778.1">
    <property type="nucleotide sequence ID" value="NZ_BNAX01000011.1"/>
</dbReference>
<dbReference type="Gene3D" id="3.10.180.10">
    <property type="entry name" value="2,3-Dihydroxybiphenyl 1,2-Dioxygenase, domain 1"/>
    <property type="match status" value="1"/>
</dbReference>
<dbReference type="PROSITE" id="PS51819">
    <property type="entry name" value="VOC"/>
    <property type="match status" value="1"/>
</dbReference>